<dbReference type="eggNOG" id="COG1122">
    <property type="taxonomic scope" value="Bacteria"/>
</dbReference>
<dbReference type="InterPro" id="IPR015856">
    <property type="entry name" value="ABC_transpr_CbiO/EcfA_su"/>
</dbReference>
<evidence type="ECO:0000256" key="7">
    <source>
        <dbReference type="ARBA" id="ARBA00022967"/>
    </source>
</evidence>
<dbReference type="RefSeq" id="WP_012808442.1">
    <property type="nucleotide sequence ID" value="NC_013203.1"/>
</dbReference>
<dbReference type="GO" id="GO:0016887">
    <property type="term" value="F:ATP hydrolysis activity"/>
    <property type="evidence" value="ECO:0007669"/>
    <property type="project" value="InterPro"/>
</dbReference>
<keyword evidence="3" id="KW-0813">Transport</keyword>
<dbReference type="GeneID" id="84805885"/>
<keyword evidence="4" id="KW-1003">Cell membrane</keyword>
<dbReference type="AlphaFoldDB" id="C8W9J6"/>
<dbReference type="Proteomes" id="UP000000960">
    <property type="component" value="Chromosome"/>
</dbReference>
<dbReference type="GO" id="GO:0042626">
    <property type="term" value="F:ATPase-coupled transmembrane transporter activity"/>
    <property type="evidence" value="ECO:0007669"/>
    <property type="project" value="TreeGrafter"/>
</dbReference>
<dbReference type="InterPro" id="IPR003593">
    <property type="entry name" value="AAA+_ATPase"/>
</dbReference>
<proteinExistence type="inferred from homology"/>
<dbReference type="SUPFAM" id="SSF52540">
    <property type="entry name" value="P-loop containing nucleoside triphosphate hydrolases"/>
    <property type="match status" value="2"/>
</dbReference>
<evidence type="ECO:0000313" key="11">
    <source>
        <dbReference type="Proteomes" id="UP000000960"/>
    </source>
</evidence>
<feature type="domain" description="ABC transporter" evidence="9">
    <location>
        <begin position="27"/>
        <end position="265"/>
    </location>
</feature>
<evidence type="ECO:0000313" key="10">
    <source>
        <dbReference type="EMBL" id="ACV50784.1"/>
    </source>
</evidence>
<evidence type="ECO:0000256" key="5">
    <source>
        <dbReference type="ARBA" id="ARBA00022741"/>
    </source>
</evidence>
<dbReference type="InterPro" id="IPR017871">
    <property type="entry name" value="ABC_transporter-like_CS"/>
</dbReference>
<dbReference type="GO" id="GO:0005524">
    <property type="term" value="F:ATP binding"/>
    <property type="evidence" value="ECO:0007669"/>
    <property type="project" value="UniProtKB-KW"/>
</dbReference>
<evidence type="ECO:0000259" key="9">
    <source>
        <dbReference type="PROSITE" id="PS50893"/>
    </source>
</evidence>
<reference evidence="10 11" key="1">
    <citation type="journal article" date="2009" name="Stand. Genomic Sci.">
        <title>Complete genome sequence of Atopobium parvulum type strain (IPP 1246).</title>
        <authorList>
            <person name="Copeland A."/>
            <person name="Sikorski J."/>
            <person name="Lapidus A."/>
            <person name="Nolan M."/>
            <person name="Del Rio T.G."/>
            <person name="Lucas S."/>
            <person name="Chen F."/>
            <person name="Tice H."/>
            <person name="Pitluck S."/>
            <person name="Cheng J.F."/>
            <person name="Pukall R."/>
            <person name="Chertkov O."/>
            <person name="Brettin T."/>
            <person name="Han C."/>
            <person name="Detter J.C."/>
            <person name="Kuske C."/>
            <person name="Bruce D."/>
            <person name="Goodwin L."/>
            <person name="Ivanova N."/>
            <person name="Mavromatis K."/>
            <person name="Mikhailova N."/>
            <person name="Chen A."/>
            <person name="Palaniappan K."/>
            <person name="Chain P."/>
            <person name="Rohde M."/>
            <person name="Goker M."/>
            <person name="Bristow J."/>
            <person name="Eisen J.A."/>
            <person name="Markowitz V."/>
            <person name="Hugenholtz P."/>
            <person name="Kyrpides N.C."/>
            <person name="Klenk H.P."/>
            <person name="Detter J.C."/>
        </authorList>
    </citation>
    <scope>NUCLEOTIDE SEQUENCE [LARGE SCALE GENOMIC DNA]</scope>
    <source>
        <strain evidence="11">ATCC 33793 / DSM 20469 / CCUG 32760 / JCM 10300 / KCTC 3663 / VPI 0546 / 1246</strain>
    </source>
</reference>
<evidence type="ECO:0000256" key="8">
    <source>
        <dbReference type="ARBA" id="ARBA00023136"/>
    </source>
</evidence>
<evidence type="ECO:0000256" key="4">
    <source>
        <dbReference type="ARBA" id="ARBA00022475"/>
    </source>
</evidence>
<name>C8W9J6_LANP1</name>
<dbReference type="EMBL" id="CP001721">
    <property type="protein sequence ID" value="ACV50784.1"/>
    <property type="molecule type" value="Genomic_DNA"/>
</dbReference>
<dbReference type="Gene3D" id="3.40.50.300">
    <property type="entry name" value="P-loop containing nucleotide triphosphate hydrolases"/>
    <property type="match status" value="2"/>
</dbReference>
<dbReference type="OrthoDB" id="9806471at2"/>
<sequence>MSNLLDNSPDTHTSESAAQVQDLPVAATLSDVTFVHAKGVVALDHVSFSIPAGKRTCIVGANGSGKSTVASILSGLTAPDEGTVTFLGTTVVNDGQVDFESYKTIRPQLGLVFQNPEDQIICSVVADDIAFGLENLQVPSGHITQLVEEQIKLGSLTKFSSENPQKLSGGQQQRVAISGTLVMKPQILILDEPSAALDVVHRNNVMGLVKKLRAAGKTIVHITHFMDEVVSADHVIALDDGRIAFEGTPEALFDQHELVECLHLEEPFAYQVAHALNNRGVVVCKSPSAERVLNELTGLLATATQGGDMAENCNGAAAGCNTNNGITATDSASEPAAVSVRNVTFSYQKPVLKNISVDVQKGSHVAVIGSTGSGKSTLARLICALDTPDTGSLCVTGLDTRQKQNRRKLHGIVGYVMQRPERQLFAQTVAEDVAFGPTNLGFSACDVTSAVNAALELVGLSRKADASPFELSGGQQRLCALAGVIAMQPQVLVLDEPTNGLDPYYRSKLRKIINAVLKDGCTVIELTHSMEDAAETDQIIVLHEGDLIFSGSPQQTFTHFSEAEFQKLGLGIPHALAWAQRLSRATGINLGEPLTLSELADSLLDVVMTTPGAAQVSDLTQGGQNHGA</sequence>
<dbReference type="InterPro" id="IPR003439">
    <property type="entry name" value="ABC_transporter-like_ATP-bd"/>
</dbReference>
<dbReference type="FunFam" id="3.40.50.300:FF:000224">
    <property type="entry name" value="Energy-coupling factor transporter ATP-binding protein EcfA"/>
    <property type="match status" value="2"/>
</dbReference>
<comment type="similarity">
    <text evidence="2">Belongs to the ABC transporter superfamily.</text>
</comment>
<protein>
    <submittedName>
        <fullName evidence="10">ABC transporter related</fullName>
    </submittedName>
</protein>
<evidence type="ECO:0000256" key="2">
    <source>
        <dbReference type="ARBA" id="ARBA00005417"/>
    </source>
</evidence>
<keyword evidence="6" id="KW-0067">ATP-binding</keyword>
<dbReference type="PROSITE" id="PS50893">
    <property type="entry name" value="ABC_TRANSPORTER_2"/>
    <property type="match status" value="2"/>
</dbReference>
<comment type="subcellular location">
    <subcellularLocation>
        <location evidence="1">Cell membrane</location>
        <topology evidence="1">Peripheral membrane protein</topology>
    </subcellularLocation>
</comment>
<dbReference type="InterPro" id="IPR027417">
    <property type="entry name" value="P-loop_NTPase"/>
</dbReference>
<dbReference type="SMART" id="SM00382">
    <property type="entry name" value="AAA"/>
    <property type="match status" value="2"/>
</dbReference>
<dbReference type="HOGENOM" id="CLU_000604_86_7_11"/>
<keyword evidence="11" id="KW-1185">Reference proteome</keyword>
<dbReference type="InterPro" id="IPR050095">
    <property type="entry name" value="ECF_ABC_transporter_ATP-bd"/>
</dbReference>
<dbReference type="NCBIfam" id="NF010167">
    <property type="entry name" value="PRK13648.1"/>
    <property type="match status" value="2"/>
</dbReference>
<keyword evidence="8" id="KW-0472">Membrane</keyword>
<keyword evidence="7" id="KW-1278">Translocase</keyword>
<dbReference type="CDD" id="cd03225">
    <property type="entry name" value="ABC_cobalt_CbiO_domain1"/>
    <property type="match status" value="2"/>
</dbReference>
<evidence type="ECO:0000256" key="3">
    <source>
        <dbReference type="ARBA" id="ARBA00022448"/>
    </source>
</evidence>
<dbReference type="PANTHER" id="PTHR43553">
    <property type="entry name" value="HEAVY METAL TRANSPORTER"/>
    <property type="match status" value="1"/>
</dbReference>
<dbReference type="PANTHER" id="PTHR43553:SF27">
    <property type="entry name" value="ENERGY-COUPLING FACTOR TRANSPORTER ATP-BINDING PROTEIN ECFA2"/>
    <property type="match status" value="1"/>
</dbReference>
<organism evidence="10 11">
    <name type="scientific">Lancefieldella parvula (strain ATCC 33793 / DSM 20469 / CCUG 32760 / JCM 10300 / KCTC 3663 / VPI 0546 / 1246)</name>
    <name type="common">Atopobium parvulum</name>
    <dbReference type="NCBI Taxonomy" id="521095"/>
    <lineage>
        <taxon>Bacteria</taxon>
        <taxon>Bacillati</taxon>
        <taxon>Actinomycetota</taxon>
        <taxon>Coriobacteriia</taxon>
        <taxon>Coriobacteriales</taxon>
        <taxon>Atopobiaceae</taxon>
        <taxon>Lancefieldella</taxon>
    </lineage>
</organism>
<dbReference type="GO" id="GO:0043190">
    <property type="term" value="C:ATP-binding cassette (ABC) transporter complex"/>
    <property type="evidence" value="ECO:0007669"/>
    <property type="project" value="TreeGrafter"/>
</dbReference>
<accession>C8W9J6</accession>
<keyword evidence="5" id="KW-0547">Nucleotide-binding</keyword>
<feature type="domain" description="ABC transporter" evidence="9">
    <location>
        <begin position="338"/>
        <end position="569"/>
    </location>
</feature>
<evidence type="ECO:0000256" key="6">
    <source>
        <dbReference type="ARBA" id="ARBA00022840"/>
    </source>
</evidence>
<dbReference type="STRING" id="521095.Apar_0353"/>
<dbReference type="KEGG" id="apv:Apar_0353"/>
<dbReference type="PROSITE" id="PS00211">
    <property type="entry name" value="ABC_TRANSPORTER_1"/>
    <property type="match status" value="1"/>
</dbReference>
<dbReference type="Pfam" id="PF00005">
    <property type="entry name" value="ABC_tran"/>
    <property type="match status" value="2"/>
</dbReference>
<evidence type="ECO:0000256" key="1">
    <source>
        <dbReference type="ARBA" id="ARBA00004202"/>
    </source>
</evidence>
<gene>
    <name evidence="10" type="ordered locus">Apar_0353</name>
</gene>